<dbReference type="SUPFAM" id="SSF48334">
    <property type="entry name" value="DNA repair protein MutS, domain III"/>
    <property type="match status" value="1"/>
</dbReference>
<evidence type="ECO:0000256" key="3">
    <source>
        <dbReference type="ARBA" id="ARBA00022763"/>
    </source>
</evidence>
<keyword evidence="10" id="KW-0175">Coiled coil</keyword>
<sequence length="910" mass="104005">MRNKNEYTPMMQQYLTIKENYQDAFVFFRLGDFYELFFEDAQLASKELEIALTGREAGTAERVPMCGVPHHSADTYMNRLIERGYKVAVCEQVEDPTSAKGVVRREVVRLLTPGTVMNQTALNEKENNFILSVFSCPDAYTVAYCDLSTGENYAMRLPKEDQLLVGELISLGCKEIVVGADVNIQMFDNLRALKHLVLSMEESCEIPIEYQLLAQEIKDEGLRNAFGRLINYLTRTQKGALGHLQPISLTKNDSYLSIDYNSRRNLELTETIRSKARQGSLLWLLDKTKTAMGSRLLKQWIERPSIDKGVIEERLDVVEAFMNDFMLKEELKQHLDEVYDLERVSGRIGFGNANARDLLQLNSSLLQIPMIKTLLSTLPMPTIQQQLDKLEDCTDITSVLSKALVDNPPLSIKEGGIIKEGYNETLDEYRYIVSHGKEWILALEAAEREKTGIRSLKIKYNKVFGYYIEISKANLHLIPDDAGYERKQTLVNAERFITKELKEKENLILNAEEKSIQLEYELFLELRQLIKNDIPKIQQIAKIMAYFDVLQAFATISEESRYVRPQLNENHTIEVRDGRHPVVERVLKDAQYVENDCIMPDDLSVLLITGPNMSGKSTYMRQMALISVMAQMGCFVPASYANLPIFDQIFTRIGAADDLVSGHSTFMVEMMETNYAIEHATKNSLILLDEIGRGTATFDGMALAQSIIEYVHDEIGAKTLFSTHYHELTQLEKKCAHLENRHVRAKEHEGQLIFMHKVMEGPSDKSYGIHVAEIAKLPKPLITRAKELLHALEQDKLSIHSSSNMQDVEEEKWKIQDQTVNGDDEVKEEESVVNDVMPKVVVPNIEPGQLSLFEKVQRPKKEVPQEISIPQPHPYEEIIKELEAIDLYQLTPMQAMNVMYELKVKMNQRK</sequence>
<dbReference type="Proteomes" id="UP001432099">
    <property type="component" value="Chromosome"/>
</dbReference>
<reference evidence="12" key="1">
    <citation type="journal article" date="2024" name="Int. J. Syst. Evol. Microbiol.">
        <title>Turicibacter faecis sp. nov., isolated from faeces of heart failure mouse model.</title>
        <authorList>
            <person name="Imamura Y."/>
            <person name="Motooka D."/>
            <person name="Nakajima Y."/>
            <person name="Ito S."/>
            <person name="Kitakaze M."/>
            <person name="Iida T."/>
            <person name="Nakamura S."/>
        </authorList>
    </citation>
    <scope>NUCLEOTIDE SEQUENCE</scope>
    <source>
        <strain evidence="12">TC023</strain>
    </source>
</reference>
<dbReference type="PANTHER" id="PTHR11361">
    <property type="entry name" value="DNA MISMATCH REPAIR PROTEIN MUTS FAMILY MEMBER"/>
    <property type="match status" value="1"/>
</dbReference>
<evidence type="ECO:0000256" key="7">
    <source>
        <dbReference type="HAMAP-Rule" id="MF_00096"/>
    </source>
</evidence>
<evidence type="ECO:0000313" key="13">
    <source>
        <dbReference type="Proteomes" id="UP001432099"/>
    </source>
</evidence>
<dbReference type="NCBIfam" id="NF003810">
    <property type="entry name" value="PRK05399.1"/>
    <property type="match status" value="1"/>
</dbReference>
<evidence type="ECO:0000256" key="9">
    <source>
        <dbReference type="RuleBase" id="RU003756"/>
    </source>
</evidence>
<evidence type="ECO:0000259" key="11">
    <source>
        <dbReference type="PROSITE" id="PS00486"/>
    </source>
</evidence>
<feature type="binding site" evidence="7">
    <location>
        <begin position="610"/>
        <end position="617"/>
    </location>
    <ligand>
        <name>ATP</name>
        <dbReference type="ChEBI" id="CHEBI:30616"/>
    </ligand>
</feature>
<evidence type="ECO:0000256" key="4">
    <source>
        <dbReference type="ARBA" id="ARBA00022840"/>
    </source>
</evidence>
<evidence type="ECO:0000256" key="10">
    <source>
        <dbReference type="SAM" id="Coils"/>
    </source>
</evidence>
<accession>A0ABM8IN20</accession>
<feature type="domain" description="DNA mismatch repair proteins mutS family" evidence="11">
    <location>
        <begin position="684"/>
        <end position="700"/>
    </location>
</feature>
<keyword evidence="3 7" id="KW-0227">DNA damage</keyword>
<dbReference type="PIRSF" id="PIRSF037677">
    <property type="entry name" value="DNA_mis_repair_Msh6"/>
    <property type="match status" value="1"/>
</dbReference>
<dbReference type="NCBIfam" id="TIGR01070">
    <property type="entry name" value="mutS1"/>
    <property type="match status" value="1"/>
</dbReference>
<dbReference type="InterPro" id="IPR036678">
    <property type="entry name" value="MutS_con_dom_sf"/>
</dbReference>
<dbReference type="PANTHER" id="PTHR11361:SF34">
    <property type="entry name" value="DNA MISMATCH REPAIR PROTEIN MSH1, MITOCHONDRIAL"/>
    <property type="match status" value="1"/>
</dbReference>
<evidence type="ECO:0000256" key="1">
    <source>
        <dbReference type="ARBA" id="ARBA00006271"/>
    </source>
</evidence>
<dbReference type="Pfam" id="PF00488">
    <property type="entry name" value="MutS_V"/>
    <property type="match status" value="1"/>
</dbReference>
<dbReference type="Pfam" id="PF05188">
    <property type="entry name" value="MutS_II"/>
    <property type="match status" value="1"/>
</dbReference>
<dbReference type="SMART" id="SM00534">
    <property type="entry name" value="MUTSac"/>
    <property type="match status" value="1"/>
</dbReference>
<comment type="similarity">
    <text evidence="1 7 9">Belongs to the DNA mismatch repair MutS family.</text>
</comment>
<evidence type="ECO:0000256" key="6">
    <source>
        <dbReference type="ARBA" id="ARBA00023204"/>
    </source>
</evidence>
<dbReference type="InterPro" id="IPR045076">
    <property type="entry name" value="MutS"/>
</dbReference>
<keyword evidence="2 7" id="KW-0547">Nucleotide-binding</keyword>
<evidence type="ECO:0000256" key="8">
    <source>
        <dbReference type="NCBIfam" id="TIGR01070"/>
    </source>
</evidence>
<dbReference type="InterPro" id="IPR007696">
    <property type="entry name" value="DNA_mismatch_repair_MutS_core"/>
</dbReference>
<dbReference type="SUPFAM" id="SSF55271">
    <property type="entry name" value="DNA repair protein MutS, domain I"/>
    <property type="match status" value="1"/>
</dbReference>
<keyword evidence="6 7" id="KW-0234">DNA repair</keyword>
<dbReference type="InterPro" id="IPR007860">
    <property type="entry name" value="DNA_mmatch_repair_MutS_con_dom"/>
</dbReference>
<keyword evidence="13" id="KW-1185">Reference proteome</keyword>
<dbReference type="Gene3D" id="3.40.1170.10">
    <property type="entry name" value="DNA repair protein MutS, domain I"/>
    <property type="match status" value="1"/>
</dbReference>
<keyword evidence="4 7" id="KW-0067">ATP-binding</keyword>
<dbReference type="Gene3D" id="1.10.1420.10">
    <property type="match status" value="2"/>
</dbReference>
<evidence type="ECO:0000256" key="2">
    <source>
        <dbReference type="ARBA" id="ARBA00022741"/>
    </source>
</evidence>
<dbReference type="InterPro" id="IPR007861">
    <property type="entry name" value="DNA_mismatch_repair_MutS_clamp"/>
</dbReference>
<dbReference type="SMART" id="SM00533">
    <property type="entry name" value="MUTSd"/>
    <property type="match status" value="1"/>
</dbReference>
<proteinExistence type="inferred from homology"/>
<dbReference type="Pfam" id="PF05190">
    <property type="entry name" value="MutS_IV"/>
    <property type="match status" value="1"/>
</dbReference>
<dbReference type="Pfam" id="PF05192">
    <property type="entry name" value="MutS_III"/>
    <property type="match status" value="1"/>
</dbReference>
<gene>
    <name evidence="7 12" type="primary">mutS</name>
    <name evidence="12" type="ORF">T23_06120</name>
</gene>
<dbReference type="PROSITE" id="PS00486">
    <property type="entry name" value="DNA_MISMATCH_REPAIR_2"/>
    <property type="match status" value="1"/>
</dbReference>
<dbReference type="InterPro" id="IPR000432">
    <property type="entry name" value="DNA_mismatch_repair_MutS_C"/>
</dbReference>
<keyword evidence="5 7" id="KW-0238">DNA-binding</keyword>
<name>A0ABM8IN20_9FIRM</name>
<dbReference type="InterPro" id="IPR007695">
    <property type="entry name" value="DNA_mismatch_repair_MutS-lik_N"/>
</dbReference>
<dbReference type="RefSeq" id="WP_262953652.1">
    <property type="nucleotide sequence ID" value="NZ_AP028127.1"/>
</dbReference>
<dbReference type="SUPFAM" id="SSF53150">
    <property type="entry name" value="DNA repair protein MutS, domain II"/>
    <property type="match status" value="1"/>
</dbReference>
<dbReference type="Pfam" id="PF01624">
    <property type="entry name" value="MutS_I"/>
    <property type="match status" value="1"/>
</dbReference>
<dbReference type="InterPro" id="IPR016151">
    <property type="entry name" value="DNA_mismatch_repair_MutS_N"/>
</dbReference>
<feature type="coiled-coil region" evidence="10">
    <location>
        <begin position="494"/>
        <end position="521"/>
    </location>
</feature>
<dbReference type="CDD" id="cd03284">
    <property type="entry name" value="ABC_MutS1"/>
    <property type="match status" value="1"/>
</dbReference>
<protein>
    <recommendedName>
        <fullName evidence="7 8">DNA mismatch repair protein MutS</fullName>
    </recommendedName>
</protein>
<evidence type="ECO:0000256" key="5">
    <source>
        <dbReference type="ARBA" id="ARBA00023125"/>
    </source>
</evidence>
<dbReference type="HAMAP" id="MF_00096">
    <property type="entry name" value="MutS"/>
    <property type="match status" value="1"/>
</dbReference>
<organism evidence="12 13">
    <name type="scientific">Turicibacter faecis</name>
    <dbReference type="NCBI Taxonomy" id="2963365"/>
    <lineage>
        <taxon>Bacteria</taxon>
        <taxon>Bacillati</taxon>
        <taxon>Bacillota</taxon>
        <taxon>Erysipelotrichia</taxon>
        <taxon>Erysipelotrichales</taxon>
        <taxon>Turicibacteraceae</taxon>
        <taxon>Turicibacter</taxon>
    </lineage>
</organism>
<dbReference type="Gene3D" id="3.40.50.300">
    <property type="entry name" value="P-loop containing nucleotide triphosphate hydrolases"/>
    <property type="match status" value="1"/>
</dbReference>
<evidence type="ECO:0000313" key="12">
    <source>
        <dbReference type="EMBL" id="BEH90510.1"/>
    </source>
</evidence>
<dbReference type="InterPro" id="IPR005748">
    <property type="entry name" value="DNA_mismatch_repair_MutS"/>
</dbReference>
<dbReference type="InterPro" id="IPR036187">
    <property type="entry name" value="DNA_mismatch_repair_MutS_sf"/>
</dbReference>
<dbReference type="SUPFAM" id="SSF52540">
    <property type="entry name" value="P-loop containing nucleoside triphosphate hydrolases"/>
    <property type="match status" value="1"/>
</dbReference>
<dbReference type="EMBL" id="AP028127">
    <property type="protein sequence ID" value="BEH90510.1"/>
    <property type="molecule type" value="Genomic_DNA"/>
</dbReference>
<dbReference type="InterPro" id="IPR017261">
    <property type="entry name" value="DNA_mismatch_repair_MutS/MSH"/>
</dbReference>
<dbReference type="Gene3D" id="3.30.420.110">
    <property type="entry name" value="MutS, connector domain"/>
    <property type="match status" value="1"/>
</dbReference>
<dbReference type="InterPro" id="IPR027417">
    <property type="entry name" value="P-loop_NTPase"/>
</dbReference>
<comment type="function">
    <text evidence="7">This protein is involved in the repair of mismatches in DNA. It is possible that it carries out the mismatch recognition step. This protein has a weak ATPase activity.</text>
</comment>